<evidence type="ECO:0000313" key="1">
    <source>
        <dbReference type="EMBL" id="ETO13354.1"/>
    </source>
</evidence>
<proteinExistence type="predicted"/>
<dbReference type="EMBL" id="ASPP01020660">
    <property type="protein sequence ID" value="ETO13354.1"/>
    <property type="molecule type" value="Genomic_DNA"/>
</dbReference>
<accession>X6MHK2</accession>
<dbReference type="InterPro" id="IPR011042">
    <property type="entry name" value="6-blade_b-propeller_TolB-like"/>
</dbReference>
<dbReference type="SUPFAM" id="SSF63829">
    <property type="entry name" value="Calcium-dependent phosphotriesterase"/>
    <property type="match status" value="1"/>
</dbReference>
<gene>
    <name evidence="1" type="ORF">RFI_24022</name>
</gene>
<dbReference type="Gene3D" id="2.120.10.30">
    <property type="entry name" value="TolB, C-terminal domain"/>
    <property type="match status" value="1"/>
</dbReference>
<comment type="caution">
    <text evidence="1">The sequence shown here is derived from an EMBL/GenBank/DDBJ whole genome shotgun (WGS) entry which is preliminary data.</text>
</comment>
<reference evidence="1 2" key="1">
    <citation type="journal article" date="2013" name="Curr. Biol.">
        <title>The Genome of the Foraminiferan Reticulomyxa filosa.</title>
        <authorList>
            <person name="Glockner G."/>
            <person name="Hulsmann N."/>
            <person name="Schleicher M."/>
            <person name="Noegel A.A."/>
            <person name="Eichinger L."/>
            <person name="Gallinger C."/>
            <person name="Pawlowski J."/>
            <person name="Sierra R."/>
            <person name="Euteneuer U."/>
            <person name="Pillet L."/>
            <person name="Moustafa A."/>
            <person name="Platzer M."/>
            <person name="Groth M."/>
            <person name="Szafranski K."/>
            <person name="Schliwa M."/>
        </authorList>
    </citation>
    <scope>NUCLEOTIDE SEQUENCE [LARGE SCALE GENOMIC DNA]</scope>
</reference>
<organism evidence="1 2">
    <name type="scientific">Reticulomyxa filosa</name>
    <dbReference type="NCBI Taxonomy" id="46433"/>
    <lineage>
        <taxon>Eukaryota</taxon>
        <taxon>Sar</taxon>
        <taxon>Rhizaria</taxon>
        <taxon>Retaria</taxon>
        <taxon>Foraminifera</taxon>
        <taxon>Monothalamids</taxon>
        <taxon>Reticulomyxidae</taxon>
        <taxon>Reticulomyxa</taxon>
    </lineage>
</organism>
<keyword evidence="2" id="KW-1185">Reference proteome</keyword>
<sequence>MTSSRWIGVCIFLYGILYSYTSGAPLEKLWRLNFYFRDYRLFDRNSMRKEGSVEVIDSVFEPKYFEATWLQQIGSNFGEVEQFAWSEAESKLYFVDSVNSKIFSYHTWTGLDIEYEFNHTKTGKEKTFARNGPSGIALDIKEANTVYISMPSKIVRLNLKNGKPLPLDSESIKEYLYFTVPQSSGVYRVTLGAASQTVERVTTKVKTPTQVAFSTRNPKQAFVGNCVEGDYSVYVFEVDQSEKEQWTLKQEWNIDSLQWNNSTIKKQAGCVRGLTSVNGNLLVTCPGGRICIVNEQTGALKAAVKLYDNVVLNDVAIGANQIWMASNFSFWRAYLNVQKQKTDL</sequence>
<evidence type="ECO:0008006" key="3">
    <source>
        <dbReference type="Google" id="ProtNLM"/>
    </source>
</evidence>
<protein>
    <recommendedName>
        <fullName evidence="3">SMP-30/Gluconolactonase/LRE-like region domain-containing protein</fullName>
    </recommendedName>
</protein>
<dbReference type="Proteomes" id="UP000023152">
    <property type="component" value="Unassembled WGS sequence"/>
</dbReference>
<dbReference type="AlphaFoldDB" id="X6MHK2"/>
<evidence type="ECO:0000313" key="2">
    <source>
        <dbReference type="Proteomes" id="UP000023152"/>
    </source>
</evidence>
<name>X6MHK2_RETFI</name>